<name>S8ESU6_FOMSC</name>
<dbReference type="EMBL" id="KE504347">
    <property type="protein sequence ID" value="EPS92800.1"/>
    <property type="molecule type" value="Genomic_DNA"/>
</dbReference>
<gene>
    <name evidence="2" type="ORF">FOMPIDRAFT_1020870</name>
</gene>
<accession>S8ESU6</accession>
<protein>
    <submittedName>
        <fullName evidence="2">Uncharacterized protein</fullName>
    </submittedName>
</protein>
<evidence type="ECO:0000256" key="1">
    <source>
        <dbReference type="SAM" id="MobiDB-lite"/>
    </source>
</evidence>
<reference evidence="2 3" key="1">
    <citation type="journal article" date="2012" name="Science">
        <title>The Paleozoic origin of enzymatic lignin decomposition reconstructed from 31 fungal genomes.</title>
        <authorList>
            <person name="Floudas D."/>
            <person name="Binder M."/>
            <person name="Riley R."/>
            <person name="Barry K."/>
            <person name="Blanchette R.A."/>
            <person name="Henrissat B."/>
            <person name="Martinez A.T."/>
            <person name="Otillar R."/>
            <person name="Spatafora J.W."/>
            <person name="Yadav J.S."/>
            <person name="Aerts A."/>
            <person name="Benoit I."/>
            <person name="Boyd A."/>
            <person name="Carlson A."/>
            <person name="Copeland A."/>
            <person name="Coutinho P.M."/>
            <person name="de Vries R.P."/>
            <person name="Ferreira P."/>
            <person name="Findley K."/>
            <person name="Foster B."/>
            <person name="Gaskell J."/>
            <person name="Glotzer D."/>
            <person name="Gorecki P."/>
            <person name="Heitman J."/>
            <person name="Hesse C."/>
            <person name="Hori C."/>
            <person name="Igarashi K."/>
            <person name="Jurgens J.A."/>
            <person name="Kallen N."/>
            <person name="Kersten P."/>
            <person name="Kohler A."/>
            <person name="Kuees U."/>
            <person name="Kumar T.K.A."/>
            <person name="Kuo A."/>
            <person name="LaButti K."/>
            <person name="Larrondo L.F."/>
            <person name="Lindquist E."/>
            <person name="Ling A."/>
            <person name="Lombard V."/>
            <person name="Lucas S."/>
            <person name="Lundell T."/>
            <person name="Martin R."/>
            <person name="McLaughlin D.J."/>
            <person name="Morgenstern I."/>
            <person name="Morin E."/>
            <person name="Murat C."/>
            <person name="Nagy L.G."/>
            <person name="Nolan M."/>
            <person name="Ohm R.A."/>
            <person name="Patyshakuliyeva A."/>
            <person name="Rokas A."/>
            <person name="Ruiz-Duenas F.J."/>
            <person name="Sabat G."/>
            <person name="Salamov A."/>
            <person name="Samejima M."/>
            <person name="Schmutz J."/>
            <person name="Slot J.C."/>
            <person name="St John F."/>
            <person name="Stenlid J."/>
            <person name="Sun H."/>
            <person name="Sun S."/>
            <person name="Syed K."/>
            <person name="Tsang A."/>
            <person name="Wiebenga A."/>
            <person name="Young D."/>
            <person name="Pisabarro A."/>
            <person name="Eastwood D.C."/>
            <person name="Martin F."/>
            <person name="Cullen D."/>
            <person name="Grigoriev I.V."/>
            <person name="Hibbett D.S."/>
        </authorList>
    </citation>
    <scope>NUCLEOTIDE SEQUENCE</scope>
    <source>
        <strain evidence="3">FP-58527</strain>
    </source>
</reference>
<dbReference type="AlphaFoldDB" id="S8ESU6"/>
<evidence type="ECO:0000313" key="2">
    <source>
        <dbReference type="EMBL" id="EPS92800.1"/>
    </source>
</evidence>
<dbReference type="Proteomes" id="UP000015241">
    <property type="component" value="Unassembled WGS sequence"/>
</dbReference>
<dbReference type="InParanoid" id="S8ESU6"/>
<evidence type="ECO:0000313" key="3">
    <source>
        <dbReference type="Proteomes" id="UP000015241"/>
    </source>
</evidence>
<keyword evidence="3" id="KW-1185">Reference proteome</keyword>
<dbReference type="HOGENOM" id="CLU_652170_0_0_1"/>
<proteinExistence type="predicted"/>
<feature type="region of interest" description="Disordered" evidence="1">
    <location>
        <begin position="390"/>
        <end position="421"/>
    </location>
</feature>
<sequence length="421" mass="47163">MARHSPLRFLPPAITLATPVCPSIEHWDHDDPSAALRGFPCYPPVPPGVEICFAGVADDCHYQGDIYRGPEPTRFIEEDPEAQEIDVDDDWLHHREWVDTAVLLVKLSGGRYASHIPHRTMHLSGWTTFLRGWSSNTIVWTHIDGNTIHLYQATFKDRQKYDSLAECFDENTVAPSSEGDNEFSEDLAQHEIAEVSRRFKACLRYGAFKPKTRGVVERVRVAYRQLWAVLIVYIRTLCSEETASCAAASPKTSGAGGVNARPYLRCNIRQERYGTRAPQEKDHLIYFGEREDHATGGRIYGTLSSPKRPAPYVGALASYLRQRRAVTSVDMVQTPRDVSGVQLLKSHAARTLENLLSQKANLGLDVDPHFNSKTAKLSCITQALSYKGIRQGVTAPPRETRSRNEDSGTASKHSGRLQRPR</sequence>
<organism evidence="2 3">
    <name type="scientific">Fomitopsis schrenkii</name>
    <name type="common">Brown rot fungus</name>
    <dbReference type="NCBI Taxonomy" id="2126942"/>
    <lineage>
        <taxon>Eukaryota</taxon>
        <taxon>Fungi</taxon>
        <taxon>Dikarya</taxon>
        <taxon>Basidiomycota</taxon>
        <taxon>Agaricomycotina</taxon>
        <taxon>Agaricomycetes</taxon>
        <taxon>Polyporales</taxon>
        <taxon>Fomitopsis</taxon>
    </lineage>
</organism>